<organism evidence="3 4">
    <name type="scientific">Plectus sambesii</name>
    <dbReference type="NCBI Taxonomy" id="2011161"/>
    <lineage>
        <taxon>Eukaryota</taxon>
        <taxon>Metazoa</taxon>
        <taxon>Ecdysozoa</taxon>
        <taxon>Nematoda</taxon>
        <taxon>Chromadorea</taxon>
        <taxon>Plectida</taxon>
        <taxon>Plectina</taxon>
        <taxon>Plectoidea</taxon>
        <taxon>Plectidae</taxon>
        <taxon>Plectus</taxon>
    </lineage>
</organism>
<accession>A0A914UJ57</accession>
<evidence type="ECO:0000256" key="1">
    <source>
        <dbReference type="SAM" id="MobiDB-lite"/>
    </source>
</evidence>
<evidence type="ECO:0000313" key="3">
    <source>
        <dbReference type="Proteomes" id="UP000887566"/>
    </source>
</evidence>
<reference evidence="4" key="1">
    <citation type="submission" date="2022-11" db="UniProtKB">
        <authorList>
            <consortium name="WormBaseParasite"/>
        </authorList>
    </citation>
    <scope>IDENTIFICATION</scope>
</reference>
<evidence type="ECO:0000313" key="4">
    <source>
        <dbReference type="WBParaSite" id="PSAMB.scaffold1052size36665.g10591.t2"/>
    </source>
</evidence>
<keyword evidence="2" id="KW-0812">Transmembrane</keyword>
<name>A0A914UJ57_9BILA</name>
<feature type="transmembrane region" description="Helical" evidence="2">
    <location>
        <begin position="306"/>
        <end position="334"/>
    </location>
</feature>
<proteinExistence type="predicted"/>
<evidence type="ECO:0000256" key="2">
    <source>
        <dbReference type="SAM" id="Phobius"/>
    </source>
</evidence>
<dbReference type="WBParaSite" id="PSAMB.scaffold1052size36665.g10591.t2">
    <property type="protein sequence ID" value="PSAMB.scaffold1052size36665.g10591.t2"/>
    <property type="gene ID" value="PSAMB.scaffold1052size36665.g10591"/>
</dbReference>
<feature type="region of interest" description="Disordered" evidence="1">
    <location>
        <begin position="266"/>
        <end position="286"/>
    </location>
</feature>
<feature type="compositionally biased region" description="Basic residues" evidence="1">
    <location>
        <begin position="275"/>
        <end position="286"/>
    </location>
</feature>
<keyword evidence="2" id="KW-1133">Transmembrane helix</keyword>
<keyword evidence="2" id="KW-0472">Membrane</keyword>
<dbReference type="AlphaFoldDB" id="A0A914UJ57"/>
<sequence length="494" mass="54121">MPAVAVAGARRHTCASLCLPHHATTHAAAHFLSSTSTATTRSGQSYCCCCCCCYAPGAASIRSARSSMDNMDMDDCRLSGGEDCHMTSTVEHHVQDYRRHPRAAPLVFPSSDHHPHDPLPSTSYQQGVVLNPDLLPPSSSSSSSSPSLDMHYLHHHPYLRAAAGGGPPPMSLLEQHYRDALYATPHHLAAAGYLSSEALSNALVWDQWLCCLATALTPLQWQQYWSNYATLLGAHALPTHLLSFFAENDVERWSLDLQAAYGRKGTLGGGGAPARRPRRRRGRAGHKHNLPLRDQCRPLLDARATLVPLVIIIIIIINVIAPPALVSAFSLLCVRSSTPAALSPNAGVLFAFIHRLSPLSPLSPSSPSLLLRQIVIALRWATQRQRLVEKQRPEARRAPAVCRRSLRRRCRIDPPTCDEWPSLSLSSSSTTTTTTTTTGCREAHQRSFAWVAPAAIPVPCLYLKAEPTAANPYRRRSVFDEERRANARFGGRFD</sequence>
<keyword evidence="3" id="KW-1185">Reference proteome</keyword>
<feature type="region of interest" description="Disordered" evidence="1">
    <location>
        <begin position="105"/>
        <end position="127"/>
    </location>
</feature>
<protein>
    <submittedName>
        <fullName evidence="4">Uncharacterized protein</fullName>
    </submittedName>
</protein>
<dbReference type="Proteomes" id="UP000887566">
    <property type="component" value="Unplaced"/>
</dbReference>